<dbReference type="AlphaFoldDB" id="A0A392RI62"/>
<feature type="compositionally biased region" description="Pro residues" evidence="1">
    <location>
        <begin position="37"/>
        <end position="51"/>
    </location>
</feature>
<reference evidence="2 3" key="1">
    <citation type="journal article" date="2018" name="Front. Plant Sci.">
        <title>Red Clover (Trifolium pratense) and Zigzag Clover (T. medium) - A Picture of Genomic Similarities and Differences.</title>
        <authorList>
            <person name="Dluhosova J."/>
            <person name="Istvanek J."/>
            <person name="Nedelnik J."/>
            <person name="Repkova J."/>
        </authorList>
    </citation>
    <scope>NUCLEOTIDE SEQUENCE [LARGE SCALE GENOMIC DNA]</scope>
    <source>
        <strain evidence="3">cv. 10/8</strain>
        <tissue evidence="2">Leaf</tissue>
    </source>
</reference>
<keyword evidence="3" id="KW-1185">Reference proteome</keyword>
<evidence type="ECO:0000313" key="2">
    <source>
        <dbReference type="EMBL" id="MCI35822.1"/>
    </source>
</evidence>
<dbReference type="EMBL" id="LXQA010227469">
    <property type="protein sequence ID" value="MCI35822.1"/>
    <property type="molecule type" value="Genomic_DNA"/>
</dbReference>
<comment type="caution">
    <text evidence="2">The sequence shown here is derived from an EMBL/GenBank/DDBJ whole genome shotgun (WGS) entry which is preliminary data.</text>
</comment>
<evidence type="ECO:0000313" key="3">
    <source>
        <dbReference type="Proteomes" id="UP000265520"/>
    </source>
</evidence>
<proteinExistence type="predicted"/>
<dbReference type="Proteomes" id="UP000265520">
    <property type="component" value="Unassembled WGS sequence"/>
</dbReference>
<feature type="non-terminal residue" evidence="2">
    <location>
        <position position="124"/>
    </location>
</feature>
<accession>A0A392RI62</accession>
<feature type="compositionally biased region" description="Basic residues" evidence="1">
    <location>
        <begin position="1"/>
        <end position="10"/>
    </location>
</feature>
<feature type="region of interest" description="Disordered" evidence="1">
    <location>
        <begin position="1"/>
        <end position="56"/>
    </location>
</feature>
<sequence>MKNPFKKSKQGKGDDVGSSSRTATMRSKKKRGARLPTPTPSLSPSPPPPPAQERLPLDIPRDRFVWEEAVDRYHLIRYKTFNKERALSVDVLNLPLIKAEFARRKWESFNNSITSGNRTMAMEF</sequence>
<organism evidence="2 3">
    <name type="scientific">Trifolium medium</name>
    <dbReference type="NCBI Taxonomy" id="97028"/>
    <lineage>
        <taxon>Eukaryota</taxon>
        <taxon>Viridiplantae</taxon>
        <taxon>Streptophyta</taxon>
        <taxon>Embryophyta</taxon>
        <taxon>Tracheophyta</taxon>
        <taxon>Spermatophyta</taxon>
        <taxon>Magnoliopsida</taxon>
        <taxon>eudicotyledons</taxon>
        <taxon>Gunneridae</taxon>
        <taxon>Pentapetalae</taxon>
        <taxon>rosids</taxon>
        <taxon>fabids</taxon>
        <taxon>Fabales</taxon>
        <taxon>Fabaceae</taxon>
        <taxon>Papilionoideae</taxon>
        <taxon>50 kb inversion clade</taxon>
        <taxon>NPAAA clade</taxon>
        <taxon>Hologalegina</taxon>
        <taxon>IRL clade</taxon>
        <taxon>Trifolieae</taxon>
        <taxon>Trifolium</taxon>
    </lineage>
</organism>
<name>A0A392RI62_9FABA</name>
<evidence type="ECO:0000256" key="1">
    <source>
        <dbReference type="SAM" id="MobiDB-lite"/>
    </source>
</evidence>
<protein>
    <submittedName>
        <fullName evidence="2">Uncharacterized protein</fullName>
    </submittedName>
</protein>